<dbReference type="CDD" id="cd08589">
    <property type="entry name" value="PI-PLCc_SaPLC1_like"/>
    <property type="match status" value="1"/>
</dbReference>
<dbReference type="SUPFAM" id="SSF51695">
    <property type="entry name" value="PLC-like phosphodiesterases"/>
    <property type="match status" value="1"/>
</dbReference>
<dbReference type="AlphaFoldDB" id="A0A2W7RKW5"/>
<keyword evidence="1" id="KW-0732">Signal</keyword>
<name>A0A2W7RKW5_9BACT</name>
<protein>
    <submittedName>
        <fullName evidence="2">Calcium-dependent phosphoinositide phospholipase C</fullName>
    </submittedName>
</protein>
<gene>
    <name evidence="2" type="ORF">LV84_01156</name>
</gene>
<dbReference type="GO" id="GO:0008081">
    <property type="term" value="F:phosphoric diester hydrolase activity"/>
    <property type="evidence" value="ECO:0007669"/>
    <property type="project" value="InterPro"/>
</dbReference>
<dbReference type="EMBL" id="QKZU01000004">
    <property type="protein sequence ID" value="PZX59130.1"/>
    <property type="molecule type" value="Genomic_DNA"/>
</dbReference>
<evidence type="ECO:0000313" key="3">
    <source>
        <dbReference type="Proteomes" id="UP000249115"/>
    </source>
</evidence>
<organism evidence="2 3">
    <name type="scientific">Algoriphagus ratkowskyi</name>
    <dbReference type="NCBI Taxonomy" id="57028"/>
    <lineage>
        <taxon>Bacteria</taxon>
        <taxon>Pseudomonadati</taxon>
        <taxon>Bacteroidota</taxon>
        <taxon>Cytophagia</taxon>
        <taxon>Cytophagales</taxon>
        <taxon>Cyclobacteriaceae</taxon>
        <taxon>Algoriphagus</taxon>
    </lineage>
</organism>
<dbReference type="Proteomes" id="UP000249115">
    <property type="component" value="Unassembled WGS sequence"/>
</dbReference>
<dbReference type="InterPro" id="IPR032075">
    <property type="entry name" value="PI-PLC-C1"/>
</dbReference>
<feature type="signal peptide" evidence="1">
    <location>
        <begin position="1"/>
        <end position="29"/>
    </location>
</feature>
<comment type="caution">
    <text evidence="2">The sequence shown here is derived from an EMBL/GenBank/DDBJ whole genome shotgun (WGS) entry which is preliminary data.</text>
</comment>
<proteinExistence type="predicted"/>
<evidence type="ECO:0000313" key="2">
    <source>
        <dbReference type="EMBL" id="PZX59130.1"/>
    </source>
</evidence>
<reference evidence="2 3" key="1">
    <citation type="submission" date="2018-06" db="EMBL/GenBank/DDBJ databases">
        <title>Genomic Encyclopedia of Archaeal and Bacterial Type Strains, Phase II (KMG-II): from individual species to whole genera.</title>
        <authorList>
            <person name="Goeker M."/>
        </authorList>
    </citation>
    <scope>NUCLEOTIDE SEQUENCE [LARGE SCALE GENOMIC DNA]</scope>
    <source>
        <strain evidence="2 3">DSM 22686</strain>
    </source>
</reference>
<dbReference type="Gene3D" id="3.20.20.190">
    <property type="entry name" value="Phosphatidylinositol (PI) phosphodiesterase"/>
    <property type="match status" value="1"/>
</dbReference>
<sequence>MVAVIKIMKYNSSLLLIAFCLITSLTVSAQNLKLNQTQVIGSHNSYKSQIAPELLAFLTKVNPAAAQSLEYSHIPLESQLDLGLRNLELDVFHDPEGGRYSDPKGLQIIKSAGGNIPDYDPSSALSKPGLKLFHVQDLDFQSHYLLFADALKALKIWSENHPDHSPVFILINAKDGNVPGTRPTLPFTASALDSIDLEIRTYLGIDHLITPDLVKGKFSNLESAVLAGNWPKLDDVRGKFLFVLDENEEKTDLYLSAKPELKNAVLFVNKKEGNSTAGFRIINNPAKDEEYIRELVKKGYMIRTRADSDTKEARTNDYSTFESAKASGAQVISTDYYLTSTFFKSDYKVIFEGNQYERPNFVLVKN</sequence>
<dbReference type="GO" id="GO:0006629">
    <property type="term" value="P:lipid metabolic process"/>
    <property type="evidence" value="ECO:0007669"/>
    <property type="project" value="InterPro"/>
</dbReference>
<dbReference type="Pfam" id="PF16670">
    <property type="entry name" value="PI-PLC-C1"/>
    <property type="match status" value="1"/>
</dbReference>
<accession>A0A2W7RKW5</accession>
<feature type="chain" id="PRO_5015975064" evidence="1">
    <location>
        <begin position="30"/>
        <end position="366"/>
    </location>
</feature>
<evidence type="ECO:0000256" key="1">
    <source>
        <dbReference type="SAM" id="SignalP"/>
    </source>
</evidence>
<dbReference type="InterPro" id="IPR017946">
    <property type="entry name" value="PLC-like_Pdiesterase_TIM-brl"/>
</dbReference>